<feature type="transmembrane region" description="Helical" evidence="11">
    <location>
        <begin position="101"/>
        <end position="121"/>
    </location>
</feature>
<keyword evidence="3" id="KW-0808">Transferase</keyword>
<dbReference type="SUPFAM" id="SSF55781">
    <property type="entry name" value="GAF domain-like"/>
    <property type="match status" value="1"/>
</dbReference>
<keyword evidence="7" id="KW-0067">ATP-binding</keyword>
<keyword evidence="10 11" id="KW-0472">Membrane</keyword>
<comment type="caution">
    <text evidence="13">The sequence shown here is derived from an EMBL/GenBank/DDBJ whole genome shotgun (WGS) entry which is preliminary data.</text>
</comment>
<evidence type="ECO:0000256" key="4">
    <source>
        <dbReference type="ARBA" id="ARBA00022692"/>
    </source>
</evidence>
<evidence type="ECO:0000313" key="14">
    <source>
        <dbReference type="Proteomes" id="UP000654345"/>
    </source>
</evidence>
<dbReference type="InterPro" id="IPR025201">
    <property type="entry name" value="KdpD_TM"/>
</dbReference>
<dbReference type="Pfam" id="PF13493">
    <property type="entry name" value="DUF4118"/>
    <property type="match status" value="1"/>
</dbReference>
<keyword evidence="4 11" id="KW-0812">Transmembrane</keyword>
<keyword evidence="2" id="KW-0597">Phosphoprotein</keyword>
<evidence type="ECO:0000256" key="10">
    <source>
        <dbReference type="ARBA" id="ARBA00023136"/>
    </source>
</evidence>
<gene>
    <name evidence="13" type="ORF">KSB_04330</name>
</gene>
<evidence type="ECO:0000256" key="2">
    <source>
        <dbReference type="ARBA" id="ARBA00022553"/>
    </source>
</evidence>
<evidence type="ECO:0000256" key="9">
    <source>
        <dbReference type="ARBA" id="ARBA00023012"/>
    </source>
</evidence>
<dbReference type="PANTHER" id="PTHR45569">
    <property type="entry name" value="SENSOR PROTEIN KDPD"/>
    <property type="match status" value="1"/>
</dbReference>
<dbReference type="InterPro" id="IPR052023">
    <property type="entry name" value="Histidine_kinase_KdpD"/>
</dbReference>
<evidence type="ECO:0000256" key="7">
    <source>
        <dbReference type="ARBA" id="ARBA00022840"/>
    </source>
</evidence>
<organism evidence="13 14">
    <name type="scientific">Ktedonobacter robiniae</name>
    <dbReference type="NCBI Taxonomy" id="2778365"/>
    <lineage>
        <taxon>Bacteria</taxon>
        <taxon>Bacillati</taxon>
        <taxon>Chloroflexota</taxon>
        <taxon>Ktedonobacteria</taxon>
        <taxon>Ktedonobacterales</taxon>
        <taxon>Ktedonobacteraceae</taxon>
        <taxon>Ktedonobacter</taxon>
    </lineage>
</organism>
<dbReference type="PANTHER" id="PTHR45569:SF1">
    <property type="entry name" value="SENSOR PROTEIN KDPD"/>
    <property type="match status" value="1"/>
</dbReference>
<evidence type="ECO:0000256" key="8">
    <source>
        <dbReference type="ARBA" id="ARBA00022989"/>
    </source>
</evidence>
<evidence type="ECO:0000256" key="11">
    <source>
        <dbReference type="SAM" id="Phobius"/>
    </source>
</evidence>
<feature type="transmembrane region" description="Helical" evidence="11">
    <location>
        <begin position="72"/>
        <end position="95"/>
    </location>
</feature>
<evidence type="ECO:0000256" key="5">
    <source>
        <dbReference type="ARBA" id="ARBA00022741"/>
    </source>
</evidence>
<keyword evidence="9" id="KW-0902">Two-component regulatory system</keyword>
<dbReference type="InterPro" id="IPR029016">
    <property type="entry name" value="GAF-like_dom_sf"/>
</dbReference>
<keyword evidence="6" id="KW-0418">Kinase</keyword>
<feature type="transmembrane region" description="Helical" evidence="11">
    <location>
        <begin position="48"/>
        <end position="65"/>
    </location>
</feature>
<evidence type="ECO:0000256" key="3">
    <source>
        <dbReference type="ARBA" id="ARBA00022679"/>
    </source>
</evidence>
<keyword evidence="8 11" id="KW-1133">Transmembrane helix</keyword>
<evidence type="ECO:0000256" key="6">
    <source>
        <dbReference type="ARBA" id="ARBA00022777"/>
    </source>
</evidence>
<protein>
    <recommendedName>
        <fullName evidence="12">Sensor protein KdpD transmembrane domain-containing protein</fullName>
    </recommendedName>
</protein>
<dbReference type="RefSeq" id="WP_201368913.1">
    <property type="nucleotide sequence ID" value="NZ_BNJG01000001.1"/>
</dbReference>
<dbReference type="Gene3D" id="1.20.120.620">
    <property type="entry name" value="Backbone structure of the membrane domain of e. Coli histidine kinase receptor kdpd"/>
    <property type="match status" value="1"/>
</dbReference>
<accession>A0ABQ3UGX3</accession>
<sequence length="306" mass="34539">MRTIQQIPQVPVQLKRNWRGYLTDSVLAIAGALLCTALIYVFHLYPTIPNISVIYLLLILALASTRGRYAALLAALVAVFSFDFWLVPPLYTLTISRWEEVLALVVFLVAALLTGQLAGVMRRSIQEAWRREREARILYEVGRVINSTEQLPEQLQSIALSMVRVFAPWGVQACALLLPDKQGNLVRQAEAPISIEDFILSPSEFASASKLTGQTSLEKPLPSIAHPEEDGQILRLIPLRTPSQVLGVLCLRLKHPIPWLADDQLFHEEERRHTERATFFWTFLDQAILVIERAHFRMQALSANGQ</sequence>
<keyword evidence="14" id="KW-1185">Reference proteome</keyword>
<feature type="transmembrane region" description="Helical" evidence="11">
    <location>
        <begin position="21"/>
        <end position="42"/>
    </location>
</feature>
<comment type="subcellular location">
    <subcellularLocation>
        <location evidence="1">Membrane</location>
        <topology evidence="1">Multi-pass membrane protein</topology>
    </subcellularLocation>
</comment>
<feature type="domain" description="Sensor protein KdpD transmembrane" evidence="12">
    <location>
        <begin position="26"/>
        <end position="131"/>
    </location>
</feature>
<name>A0ABQ3UGX3_9CHLR</name>
<dbReference type="Proteomes" id="UP000654345">
    <property type="component" value="Unassembled WGS sequence"/>
</dbReference>
<keyword evidence="5" id="KW-0547">Nucleotide-binding</keyword>
<evidence type="ECO:0000259" key="12">
    <source>
        <dbReference type="Pfam" id="PF13493"/>
    </source>
</evidence>
<dbReference type="EMBL" id="BNJG01000001">
    <property type="protein sequence ID" value="GHO51958.1"/>
    <property type="molecule type" value="Genomic_DNA"/>
</dbReference>
<evidence type="ECO:0000313" key="13">
    <source>
        <dbReference type="EMBL" id="GHO51958.1"/>
    </source>
</evidence>
<reference evidence="13 14" key="1">
    <citation type="journal article" date="2021" name="Int. J. Syst. Evol. Microbiol.">
        <title>Reticulibacter mediterranei gen. nov., sp. nov., within the new family Reticulibacteraceae fam. nov., and Ktedonospora formicarum gen. nov., sp. nov., Ktedonobacter robiniae sp. nov., Dictyobacter formicarum sp. nov. and Dictyobacter arantiisoli sp. nov., belonging to the class Ktedonobacteria.</title>
        <authorList>
            <person name="Yabe S."/>
            <person name="Zheng Y."/>
            <person name="Wang C.M."/>
            <person name="Sakai Y."/>
            <person name="Abe K."/>
            <person name="Yokota A."/>
            <person name="Donadio S."/>
            <person name="Cavaletti L."/>
            <person name="Monciardini P."/>
        </authorList>
    </citation>
    <scope>NUCLEOTIDE SEQUENCE [LARGE SCALE GENOMIC DNA]</scope>
    <source>
        <strain evidence="13 14">SOSP1-30</strain>
    </source>
</reference>
<dbReference type="Gene3D" id="3.30.450.40">
    <property type="match status" value="1"/>
</dbReference>
<proteinExistence type="predicted"/>
<dbReference type="InterPro" id="IPR038318">
    <property type="entry name" value="KdpD_sf"/>
</dbReference>
<evidence type="ECO:0000256" key="1">
    <source>
        <dbReference type="ARBA" id="ARBA00004141"/>
    </source>
</evidence>